<organism evidence="1 2">
    <name type="scientific">Daedalea quercina L-15889</name>
    <dbReference type="NCBI Taxonomy" id="1314783"/>
    <lineage>
        <taxon>Eukaryota</taxon>
        <taxon>Fungi</taxon>
        <taxon>Dikarya</taxon>
        <taxon>Basidiomycota</taxon>
        <taxon>Agaricomycotina</taxon>
        <taxon>Agaricomycetes</taxon>
        <taxon>Polyporales</taxon>
        <taxon>Fomitopsis</taxon>
    </lineage>
</organism>
<dbReference type="STRING" id="1314783.A0A165KF73"/>
<gene>
    <name evidence="1" type="ORF">DAEQUDRAFT_654414</name>
</gene>
<accession>A0A165KF73</accession>
<feature type="non-terminal residue" evidence="1">
    <location>
        <position position="65"/>
    </location>
</feature>
<proteinExistence type="predicted"/>
<reference evidence="1 2" key="1">
    <citation type="journal article" date="2016" name="Mol. Biol. Evol.">
        <title>Comparative Genomics of Early-Diverging Mushroom-Forming Fungi Provides Insights into the Origins of Lignocellulose Decay Capabilities.</title>
        <authorList>
            <person name="Nagy L.G."/>
            <person name="Riley R."/>
            <person name="Tritt A."/>
            <person name="Adam C."/>
            <person name="Daum C."/>
            <person name="Floudas D."/>
            <person name="Sun H."/>
            <person name="Yadav J.S."/>
            <person name="Pangilinan J."/>
            <person name="Larsson K.H."/>
            <person name="Matsuura K."/>
            <person name="Barry K."/>
            <person name="Labutti K."/>
            <person name="Kuo R."/>
            <person name="Ohm R.A."/>
            <person name="Bhattacharya S.S."/>
            <person name="Shirouzu T."/>
            <person name="Yoshinaga Y."/>
            <person name="Martin F.M."/>
            <person name="Grigoriev I.V."/>
            <person name="Hibbett D.S."/>
        </authorList>
    </citation>
    <scope>NUCLEOTIDE SEQUENCE [LARGE SCALE GENOMIC DNA]</scope>
    <source>
        <strain evidence="1 2">L-15889</strain>
    </source>
</reference>
<evidence type="ECO:0000313" key="2">
    <source>
        <dbReference type="Proteomes" id="UP000076727"/>
    </source>
</evidence>
<name>A0A165KF73_9APHY</name>
<dbReference type="Proteomes" id="UP000076727">
    <property type="component" value="Unassembled WGS sequence"/>
</dbReference>
<protein>
    <submittedName>
        <fullName evidence="1">Uncharacterized protein</fullName>
    </submittedName>
</protein>
<dbReference type="AlphaFoldDB" id="A0A165KF73"/>
<keyword evidence="2" id="KW-1185">Reference proteome</keyword>
<sequence length="65" mass="7553">PGIRRFVWEHFQNLNRIVTRMRYAGGTFSGVKSVLIAREIMVIGHRCTPEGRLPDESRVATIRNW</sequence>
<dbReference type="OrthoDB" id="3193212at2759"/>
<feature type="non-terminal residue" evidence="1">
    <location>
        <position position="1"/>
    </location>
</feature>
<evidence type="ECO:0000313" key="1">
    <source>
        <dbReference type="EMBL" id="KZT63059.1"/>
    </source>
</evidence>
<dbReference type="EMBL" id="KV429303">
    <property type="protein sequence ID" value="KZT63059.1"/>
    <property type="molecule type" value="Genomic_DNA"/>
</dbReference>